<reference evidence="5 6" key="1">
    <citation type="submission" date="2017-09" db="EMBL/GenBank/DDBJ databases">
        <title>WGS assembly of Aquilegia coerulea Goldsmith.</title>
        <authorList>
            <person name="Hodges S."/>
            <person name="Kramer E."/>
            <person name="Nordborg M."/>
            <person name="Tomkins J."/>
            <person name="Borevitz J."/>
            <person name="Derieg N."/>
            <person name="Yan J."/>
            <person name="Mihaltcheva S."/>
            <person name="Hayes R.D."/>
            <person name="Rokhsar D."/>
        </authorList>
    </citation>
    <scope>NUCLEOTIDE SEQUENCE [LARGE SCALE GENOMIC DNA]</scope>
    <source>
        <strain evidence="6">cv. Goldsmith</strain>
    </source>
</reference>
<dbReference type="PANTHER" id="PTHR45717:SF10">
    <property type="entry name" value="OS10G0501000 PROTEIN"/>
    <property type="match status" value="1"/>
</dbReference>
<evidence type="ECO:0000256" key="2">
    <source>
        <dbReference type="ARBA" id="ARBA00022737"/>
    </source>
</evidence>
<dbReference type="PROSITE" id="PS51375">
    <property type="entry name" value="PPR"/>
    <property type="match status" value="2"/>
</dbReference>
<dbReference type="InParanoid" id="A0A2G5EI02"/>
<dbReference type="Proteomes" id="UP000230069">
    <property type="component" value="Unassembled WGS sequence"/>
</dbReference>
<evidence type="ECO:0000256" key="1">
    <source>
        <dbReference type="ARBA" id="ARBA00007626"/>
    </source>
</evidence>
<dbReference type="Pfam" id="PF13041">
    <property type="entry name" value="PPR_2"/>
    <property type="match status" value="1"/>
</dbReference>
<dbReference type="EMBL" id="KZ305025">
    <property type="protein sequence ID" value="PIA55321.1"/>
    <property type="molecule type" value="Genomic_DNA"/>
</dbReference>
<dbReference type="Gene3D" id="1.25.40.10">
    <property type="entry name" value="Tetratricopeptide repeat domain"/>
    <property type="match status" value="2"/>
</dbReference>
<dbReference type="AlphaFoldDB" id="A0A2G5EI02"/>
<evidence type="ECO:0000256" key="4">
    <source>
        <dbReference type="SAM" id="MobiDB-lite"/>
    </source>
</evidence>
<dbReference type="NCBIfam" id="TIGR00756">
    <property type="entry name" value="PPR"/>
    <property type="match status" value="2"/>
</dbReference>
<evidence type="ECO:0000256" key="3">
    <source>
        <dbReference type="PROSITE-ProRule" id="PRU00708"/>
    </source>
</evidence>
<feature type="region of interest" description="Disordered" evidence="4">
    <location>
        <begin position="477"/>
        <end position="498"/>
    </location>
</feature>
<gene>
    <name evidence="5" type="ORF">AQUCO_00800214v1</name>
</gene>
<keyword evidence="6" id="KW-1185">Reference proteome</keyword>
<dbReference type="InterPro" id="IPR011990">
    <property type="entry name" value="TPR-like_helical_dom_sf"/>
</dbReference>
<accession>A0A2G5EI02</accession>
<protein>
    <recommendedName>
        <fullName evidence="7">Pentacotripeptide-repeat region of PRORP domain-containing protein</fullName>
    </recommendedName>
</protein>
<dbReference type="STRING" id="218851.A0A2G5EI02"/>
<dbReference type="FunCoup" id="A0A2G5EI02">
    <property type="interactions" value="109"/>
</dbReference>
<keyword evidence="2" id="KW-0677">Repeat</keyword>
<evidence type="ECO:0008006" key="7">
    <source>
        <dbReference type="Google" id="ProtNLM"/>
    </source>
</evidence>
<comment type="similarity">
    <text evidence="1">Belongs to the PPR family. P subfamily.</text>
</comment>
<feature type="repeat" description="PPR" evidence="3">
    <location>
        <begin position="348"/>
        <end position="382"/>
    </location>
</feature>
<dbReference type="PANTHER" id="PTHR45717">
    <property type="entry name" value="OS12G0527900 PROTEIN"/>
    <property type="match status" value="1"/>
</dbReference>
<dbReference type="InterPro" id="IPR002885">
    <property type="entry name" value="PPR_rpt"/>
</dbReference>
<dbReference type="Pfam" id="PF01535">
    <property type="entry name" value="PPR"/>
    <property type="match status" value="2"/>
</dbReference>
<feature type="repeat" description="PPR" evidence="3">
    <location>
        <begin position="173"/>
        <end position="207"/>
    </location>
</feature>
<sequence length="498" mass="57006">MKLVSSSNGFKSLSRQMGFEFLFNSTKTQTSQSEISPDILYNRISSINDSKVSIVPILDEWIQEGNTINKNQFQSLIKQLKVSNRFQHALQMSQWMTDKRHIILSQSDNVVRLELIAKVQGIEQAEEYFNNIPKQSRHVDMYRILFKTYAQNKSVEKAEILRREMSDMGFDKLSFAYNVMLDLYAKAGQYEKMEDIVDEMSEKSVRPDRFTYDIQLNAYAATSRISEMEKILQSMEADPNVGSNTYSYAIAAKGYIKAGLIDKSLEMLKKSEEVISGGSKGKRNLAYEFLLRFYASIGRKEDLYRIWNMCNSSEKDHSSMIVSLLKLDDIAGAEKILEEWESNGTSHGFRVYNIMISAYCENNLFEKTEMFIRKGMEKGWKPFATSWEVLANCYVRANQMPKAVEAMKAAFLACQQEWKPNRDSLAACLLYLEQVGDVVKTEEFVRLLGTPCHMSTEDCVSLLDCYYNSEAEAGKLNERNGDGLGDDEETDELVKEAI</sequence>
<dbReference type="OrthoDB" id="1890565at2759"/>
<dbReference type="GO" id="GO:0003729">
    <property type="term" value="F:mRNA binding"/>
    <property type="evidence" value="ECO:0007669"/>
    <property type="project" value="UniProtKB-ARBA"/>
</dbReference>
<evidence type="ECO:0000313" key="5">
    <source>
        <dbReference type="EMBL" id="PIA55321.1"/>
    </source>
</evidence>
<name>A0A2G5EI02_AQUCA</name>
<dbReference type="GO" id="GO:0005739">
    <property type="term" value="C:mitochondrion"/>
    <property type="evidence" value="ECO:0007669"/>
    <property type="project" value="TreeGrafter"/>
</dbReference>
<proteinExistence type="inferred from homology"/>
<organism evidence="5 6">
    <name type="scientific">Aquilegia coerulea</name>
    <name type="common">Rocky mountain columbine</name>
    <dbReference type="NCBI Taxonomy" id="218851"/>
    <lineage>
        <taxon>Eukaryota</taxon>
        <taxon>Viridiplantae</taxon>
        <taxon>Streptophyta</taxon>
        <taxon>Embryophyta</taxon>
        <taxon>Tracheophyta</taxon>
        <taxon>Spermatophyta</taxon>
        <taxon>Magnoliopsida</taxon>
        <taxon>Ranunculales</taxon>
        <taxon>Ranunculaceae</taxon>
        <taxon>Thalictroideae</taxon>
        <taxon>Aquilegia</taxon>
    </lineage>
</organism>
<evidence type="ECO:0000313" key="6">
    <source>
        <dbReference type="Proteomes" id="UP000230069"/>
    </source>
</evidence>